<feature type="compositionally biased region" description="Polar residues" evidence="3">
    <location>
        <begin position="281"/>
        <end position="290"/>
    </location>
</feature>
<dbReference type="GO" id="GO:0000149">
    <property type="term" value="F:SNARE binding"/>
    <property type="evidence" value="ECO:0007669"/>
    <property type="project" value="TreeGrafter"/>
</dbReference>
<name>A0A7J7QTN3_MYOMY</name>
<dbReference type="GO" id="GO:0005886">
    <property type="term" value="C:plasma membrane"/>
    <property type="evidence" value="ECO:0007669"/>
    <property type="project" value="TreeGrafter"/>
</dbReference>
<keyword evidence="7" id="KW-1185">Reference proteome</keyword>
<evidence type="ECO:0000256" key="4">
    <source>
        <dbReference type="SAM" id="Phobius"/>
    </source>
</evidence>
<dbReference type="SMART" id="SM00239">
    <property type="entry name" value="C2"/>
    <property type="match status" value="1"/>
</dbReference>
<feature type="compositionally biased region" description="Basic and acidic residues" evidence="3">
    <location>
        <begin position="251"/>
        <end position="261"/>
    </location>
</feature>
<evidence type="ECO:0000259" key="5">
    <source>
        <dbReference type="PROSITE" id="PS50004"/>
    </source>
</evidence>
<organism evidence="6 7">
    <name type="scientific">Myotis myotis</name>
    <name type="common">Greater mouse-eared bat</name>
    <name type="synonym">Vespertilio myotis</name>
    <dbReference type="NCBI Taxonomy" id="51298"/>
    <lineage>
        <taxon>Eukaryota</taxon>
        <taxon>Metazoa</taxon>
        <taxon>Chordata</taxon>
        <taxon>Craniata</taxon>
        <taxon>Vertebrata</taxon>
        <taxon>Euteleostomi</taxon>
        <taxon>Mammalia</taxon>
        <taxon>Eutheria</taxon>
        <taxon>Laurasiatheria</taxon>
        <taxon>Chiroptera</taxon>
        <taxon>Yangochiroptera</taxon>
        <taxon>Vespertilionidae</taxon>
        <taxon>Myotis</taxon>
    </lineage>
</organism>
<dbReference type="FunFam" id="2.60.40.150:FF:000176">
    <property type="entry name" value="Synaptotagmin 8"/>
    <property type="match status" value="1"/>
</dbReference>
<dbReference type="Pfam" id="PF00168">
    <property type="entry name" value="C2"/>
    <property type="match status" value="1"/>
</dbReference>
<proteinExistence type="inferred from homology"/>
<dbReference type="GO" id="GO:0005509">
    <property type="term" value="F:calcium ion binding"/>
    <property type="evidence" value="ECO:0007669"/>
    <property type="project" value="TreeGrafter"/>
</dbReference>
<dbReference type="InterPro" id="IPR035892">
    <property type="entry name" value="C2_domain_sf"/>
</dbReference>
<evidence type="ECO:0000256" key="2">
    <source>
        <dbReference type="ARBA" id="ARBA00022737"/>
    </source>
</evidence>
<protein>
    <submittedName>
        <fullName evidence="6">Synaptotagmin 8</fullName>
    </submittedName>
</protein>
<keyword evidence="4" id="KW-0472">Membrane</keyword>
<dbReference type="GO" id="GO:0001786">
    <property type="term" value="F:phosphatidylserine binding"/>
    <property type="evidence" value="ECO:0007669"/>
    <property type="project" value="TreeGrafter"/>
</dbReference>
<dbReference type="GO" id="GO:0031045">
    <property type="term" value="C:dense core granule"/>
    <property type="evidence" value="ECO:0007669"/>
    <property type="project" value="TreeGrafter"/>
</dbReference>
<feature type="region of interest" description="Disordered" evidence="3">
    <location>
        <begin position="308"/>
        <end position="328"/>
    </location>
</feature>
<dbReference type="GO" id="GO:0030672">
    <property type="term" value="C:synaptic vesicle membrane"/>
    <property type="evidence" value="ECO:0007669"/>
    <property type="project" value="TreeGrafter"/>
</dbReference>
<dbReference type="InterPro" id="IPR001565">
    <property type="entry name" value="Synaptotagmin"/>
</dbReference>
<dbReference type="InterPro" id="IPR000008">
    <property type="entry name" value="C2_dom"/>
</dbReference>
<keyword evidence="2" id="KW-0677">Repeat</keyword>
<dbReference type="GO" id="GO:0030276">
    <property type="term" value="F:clathrin binding"/>
    <property type="evidence" value="ECO:0007669"/>
    <property type="project" value="TreeGrafter"/>
</dbReference>
<keyword evidence="4" id="KW-0812">Transmembrane</keyword>
<keyword evidence="4" id="KW-1133">Transmembrane helix</keyword>
<comment type="caution">
    <text evidence="6">The sequence shown here is derived from an EMBL/GenBank/DDBJ whole genome shotgun (WGS) entry which is preliminary data.</text>
</comment>
<evidence type="ECO:0000313" key="6">
    <source>
        <dbReference type="EMBL" id="KAF6267143.1"/>
    </source>
</evidence>
<dbReference type="PRINTS" id="PR00399">
    <property type="entry name" value="SYNAPTOTAGMN"/>
</dbReference>
<dbReference type="VEuPathDB" id="HostDB:GeneID_118659607"/>
<dbReference type="Proteomes" id="UP000527355">
    <property type="component" value="Unassembled WGS sequence"/>
</dbReference>
<evidence type="ECO:0000313" key="7">
    <source>
        <dbReference type="Proteomes" id="UP000527355"/>
    </source>
</evidence>
<dbReference type="PANTHER" id="PTHR10024:SF249">
    <property type="entry name" value="SYNAPTOTAGMIN-8"/>
    <property type="match status" value="1"/>
</dbReference>
<evidence type="ECO:0000256" key="3">
    <source>
        <dbReference type="SAM" id="MobiDB-lite"/>
    </source>
</evidence>
<dbReference type="PROSITE" id="PS50004">
    <property type="entry name" value="C2"/>
    <property type="match status" value="1"/>
</dbReference>
<dbReference type="GO" id="GO:0048488">
    <property type="term" value="P:synaptic vesicle endocytosis"/>
    <property type="evidence" value="ECO:0007669"/>
    <property type="project" value="TreeGrafter"/>
</dbReference>
<feature type="region of interest" description="Disordered" evidence="3">
    <location>
        <begin position="1"/>
        <end position="35"/>
    </location>
</feature>
<gene>
    <name evidence="6" type="ORF">mMyoMyo1_018682</name>
</gene>
<dbReference type="EMBL" id="JABWUV010000061">
    <property type="protein sequence ID" value="KAF6267143.1"/>
    <property type="molecule type" value="Genomic_DNA"/>
</dbReference>
<reference evidence="6 7" key="1">
    <citation type="journal article" date="2020" name="Nature">
        <title>Six reference-quality genomes reveal evolution of bat adaptations.</title>
        <authorList>
            <person name="Jebb D."/>
            <person name="Huang Z."/>
            <person name="Pippel M."/>
            <person name="Hughes G.M."/>
            <person name="Lavrichenko K."/>
            <person name="Devanna P."/>
            <person name="Winkler S."/>
            <person name="Jermiin L.S."/>
            <person name="Skirmuntt E.C."/>
            <person name="Katzourakis A."/>
            <person name="Burkitt-Gray L."/>
            <person name="Ray D.A."/>
            <person name="Sullivan K.A.M."/>
            <person name="Roscito J.G."/>
            <person name="Kirilenko B.M."/>
            <person name="Davalos L.M."/>
            <person name="Corthals A.P."/>
            <person name="Power M.L."/>
            <person name="Jones G."/>
            <person name="Ransome R.D."/>
            <person name="Dechmann D.K.N."/>
            <person name="Locatelli A.G."/>
            <person name="Puechmaille S.J."/>
            <person name="Fedrigo O."/>
            <person name="Jarvis E.D."/>
            <person name="Hiller M."/>
            <person name="Vernes S.C."/>
            <person name="Myers E.W."/>
            <person name="Teeling E.C."/>
        </authorList>
    </citation>
    <scope>NUCLEOTIDE SEQUENCE [LARGE SCALE GENOMIC DNA]</scope>
    <source>
        <strain evidence="6">MMyoMyo1</strain>
        <tissue evidence="6">Flight muscle</tissue>
    </source>
</reference>
<sequence length="328" mass="35312">MLGDPAALASPPSQQGVEMGQPPGPHSAPAPMGTTAESGLIPDLVARIPWPRWALVAIAVAAAILTSSCLLCVVCCYCRRAHRRKPRDKEAMGLGSVQGANTTHLVQPEVDDVESSPGGAQQWGRLQLSLEYDFGSQEIRVGLKQAVDLRARGLGGTADPYARISLSIQAGHTHETKVHRGSLCPMFDETCCFRVLLAELPQTTLWVQVLDFKRFSRHEPLGELHLPLGTVDLQHLLELWCQLGPRAPPRALREGPAHAEPEEVEDEQGVCPEGTAAPASTRLSPSSCPSARSRVWTWCWPSGPGARGFGPSPWATLPADLAPHAARR</sequence>
<dbReference type="Gene3D" id="2.60.40.150">
    <property type="entry name" value="C2 domain"/>
    <property type="match status" value="1"/>
</dbReference>
<dbReference type="GO" id="GO:0048791">
    <property type="term" value="P:calcium ion-regulated exocytosis of neurotransmitter"/>
    <property type="evidence" value="ECO:0007669"/>
    <property type="project" value="TreeGrafter"/>
</dbReference>
<feature type="region of interest" description="Disordered" evidence="3">
    <location>
        <begin position="250"/>
        <end position="290"/>
    </location>
</feature>
<accession>A0A7J7QTN3</accession>
<feature type="transmembrane region" description="Helical" evidence="4">
    <location>
        <begin position="53"/>
        <end position="77"/>
    </location>
</feature>
<dbReference type="SUPFAM" id="SSF49562">
    <property type="entry name" value="C2 domain (Calcium/lipid-binding domain, CaLB)"/>
    <property type="match status" value="1"/>
</dbReference>
<evidence type="ECO:0000256" key="1">
    <source>
        <dbReference type="ARBA" id="ARBA00006996"/>
    </source>
</evidence>
<dbReference type="AlphaFoldDB" id="A0A7J7QTN3"/>
<dbReference type="GO" id="GO:0030424">
    <property type="term" value="C:axon"/>
    <property type="evidence" value="ECO:0007669"/>
    <property type="project" value="TreeGrafter"/>
</dbReference>
<comment type="similarity">
    <text evidence="1">Belongs to the synaptotagmin family.</text>
</comment>
<feature type="domain" description="C2" evidence="5">
    <location>
        <begin position="122"/>
        <end position="241"/>
    </location>
</feature>
<dbReference type="GO" id="GO:0005544">
    <property type="term" value="F:calcium-dependent phospholipid binding"/>
    <property type="evidence" value="ECO:0007669"/>
    <property type="project" value="TreeGrafter"/>
</dbReference>
<dbReference type="PANTHER" id="PTHR10024">
    <property type="entry name" value="SYNAPTOTAGMIN"/>
    <property type="match status" value="1"/>
</dbReference>